<dbReference type="PROSITE" id="PS00889">
    <property type="entry name" value="CNMP_BINDING_2"/>
    <property type="match status" value="1"/>
</dbReference>
<dbReference type="InterPro" id="IPR050397">
    <property type="entry name" value="Env_Response_Regulators"/>
</dbReference>
<dbReference type="InterPro" id="IPR014710">
    <property type="entry name" value="RmlC-like_jellyroll"/>
</dbReference>
<dbReference type="RefSeq" id="WP_188663750.1">
    <property type="nucleotide sequence ID" value="NZ_BMHV01000010.1"/>
</dbReference>
<dbReference type="SUPFAM" id="SSF48452">
    <property type="entry name" value="TPR-like"/>
    <property type="match status" value="1"/>
</dbReference>
<organism evidence="3 4">
    <name type="scientific">Terasakiella brassicae</name>
    <dbReference type="NCBI Taxonomy" id="1634917"/>
    <lineage>
        <taxon>Bacteria</taxon>
        <taxon>Pseudomonadati</taxon>
        <taxon>Pseudomonadota</taxon>
        <taxon>Alphaproteobacteria</taxon>
        <taxon>Rhodospirillales</taxon>
        <taxon>Terasakiellaceae</taxon>
        <taxon>Terasakiella</taxon>
    </lineage>
</organism>
<evidence type="ECO:0000259" key="2">
    <source>
        <dbReference type="PROSITE" id="PS50042"/>
    </source>
</evidence>
<dbReference type="EMBL" id="BMHV01000010">
    <property type="protein sequence ID" value="GGF63246.1"/>
    <property type="molecule type" value="Genomic_DNA"/>
</dbReference>
<reference evidence="3" key="1">
    <citation type="journal article" date="2014" name="Int. J. Syst. Evol. Microbiol.">
        <title>Complete genome sequence of Corynebacterium casei LMG S-19264T (=DSM 44701T), isolated from a smear-ripened cheese.</title>
        <authorList>
            <consortium name="US DOE Joint Genome Institute (JGI-PGF)"/>
            <person name="Walter F."/>
            <person name="Albersmeier A."/>
            <person name="Kalinowski J."/>
            <person name="Ruckert C."/>
        </authorList>
    </citation>
    <scope>NUCLEOTIDE SEQUENCE</scope>
    <source>
        <strain evidence="3">CGMCC 1.15254</strain>
    </source>
</reference>
<dbReference type="CDD" id="cd00038">
    <property type="entry name" value="CAP_ED"/>
    <property type="match status" value="1"/>
</dbReference>
<evidence type="ECO:0000313" key="3">
    <source>
        <dbReference type="EMBL" id="GGF63246.1"/>
    </source>
</evidence>
<dbReference type="InterPro" id="IPR000595">
    <property type="entry name" value="cNMP-bd_dom"/>
</dbReference>
<dbReference type="PROSITE" id="PS50042">
    <property type="entry name" value="CNMP_BINDING_3"/>
    <property type="match status" value="1"/>
</dbReference>
<dbReference type="PANTHER" id="PTHR24567:SF74">
    <property type="entry name" value="HTH-TYPE TRANSCRIPTIONAL REGULATOR ARCR"/>
    <property type="match status" value="1"/>
</dbReference>
<comment type="caution">
    <text evidence="3">The sequence shown here is derived from an EMBL/GenBank/DDBJ whole genome shotgun (WGS) entry which is preliminary data.</text>
</comment>
<dbReference type="InterPro" id="IPR018488">
    <property type="entry name" value="cNMP-bd_CS"/>
</dbReference>
<feature type="compositionally biased region" description="Acidic residues" evidence="1">
    <location>
        <begin position="599"/>
        <end position="619"/>
    </location>
</feature>
<evidence type="ECO:0000313" key="4">
    <source>
        <dbReference type="Proteomes" id="UP000632498"/>
    </source>
</evidence>
<dbReference type="InterPro" id="IPR018490">
    <property type="entry name" value="cNMP-bd_dom_sf"/>
</dbReference>
<dbReference type="Gene3D" id="2.60.120.10">
    <property type="entry name" value="Jelly Rolls"/>
    <property type="match status" value="1"/>
</dbReference>
<keyword evidence="4" id="KW-1185">Reference proteome</keyword>
<protein>
    <submittedName>
        <fullName evidence="3">Cyclic nucleotide-binding protein</fullName>
    </submittedName>
</protein>
<feature type="region of interest" description="Disordered" evidence="1">
    <location>
        <begin position="582"/>
        <end position="619"/>
    </location>
</feature>
<dbReference type="AlphaFoldDB" id="A0A917FCW8"/>
<gene>
    <name evidence="3" type="ORF">GCM10011332_16480</name>
</gene>
<feature type="domain" description="Cyclic nucleotide-binding" evidence="2">
    <location>
        <begin position="1"/>
        <end position="108"/>
    </location>
</feature>
<dbReference type="GO" id="GO:0003700">
    <property type="term" value="F:DNA-binding transcription factor activity"/>
    <property type="evidence" value="ECO:0007669"/>
    <property type="project" value="TreeGrafter"/>
</dbReference>
<proteinExistence type="predicted"/>
<dbReference type="Proteomes" id="UP000632498">
    <property type="component" value="Unassembled WGS sequence"/>
</dbReference>
<feature type="region of interest" description="Disordered" evidence="1">
    <location>
        <begin position="120"/>
        <end position="140"/>
    </location>
</feature>
<reference evidence="3" key="2">
    <citation type="submission" date="2020-09" db="EMBL/GenBank/DDBJ databases">
        <authorList>
            <person name="Sun Q."/>
            <person name="Zhou Y."/>
        </authorList>
    </citation>
    <scope>NUCLEOTIDE SEQUENCE</scope>
    <source>
        <strain evidence="3">CGMCC 1.15254</strain>
    </source>
</reference>
<feature type="compositionally biased region" description="Polar residues" evidence="1">
    <location>
        <begin position="588"/>
        <end position="598"/>
    </location>
</feature>
<dbReference type="Pfam" id="PF00027">
    <property type="entry name" value="cNMP_binding"/>
    <property type="match status" value="1"/>
</dbReference>
<accession>A0A917FCW8</accession>
<dbReference type="SUPFAM" id="SSF51206">
    <property type="entry name" value="cAMP-binding domain-like"/>
    <property type="match status" value="1"/>
</dbReference>
<name>A0A917FCW8_9PROT</name>
<dbReference type="SMART" id="SM00100">
    <property type="entry name" value="cNMP"/>
    <property type="match status" value="1"/>
</dbReference>
<sequence>MSDGGTIKKFKNGEIIFNEGEASGAAYVIIKGAVELTKNSKHGAVRLANLKAGELFGEMGIIDASPRSATARAVGSTTLKEIQPENLLKGIQTDPDLSSKVMSKLVERLRAADEMLAKAGISSKAAQPSPDPTKPAASLPKKKGFFSRLFSADKGRQATFEILLADLHDDPDNQITSAFYESLKTLAQRLGGAHINIRRTESPFALNDFNDSPMVWGQMKSTAQRWLNELDGDLLVWGQARNNAQTVHLRLAQLHPLRHERAGSILPCDGIDMPSELDDILAPYLYGVVLAALIPSNKTQLDCMESLLESALSDARPALQKRMRELKTPQQARFETGLANLMASCGYFTKKTIYLKEAEETYLKVLRSIRRGSGDLWEGIVHRHLAYTQNSWFEMGGEKNLLEAAIESLREASRVFEKSTFPTEWADLQAMTGQLLYKKDQISDDDNALEESISAYQNALQVFTASATPQRWGEAKHHLARALQLLGSQRGDLDMIARSAEACREALAVRSKTHTPMLWAATQNNLGSALFMLCQKTRKPETADAAVKAFQAALDVYEARKATKLAQVTQKNLTRAQEVAIDLGPLPETQNSTETENFTLEDFDDSAETAAEEETLREE</sequence>
<dbReference type="GO" id="GO:0005829">
    <property type="term" value="C:cytosol"/>
    <property type="evidence" value="ECO:0007669"/>
    <property type="project" value="TreeGrafter"/>
</dbReference>
<dbReference type="InterPro" id="IPR011990">
    <property type="entry name" value="TPR-like_helical_dom_sf"/>
</dbReference>
<evidence type="ECO:0000256" key="1">
    <source>
        <dbReference type="SAM" id="MobiDB-lite"/>
    </source>
</evidence>
<dbReference type="PANTHER" id="PTHR24567">
    <property type="entry name" value="CRP FAMILY TRANSCRIPTIONAL REGULATORY PROTEIN"/>
    <property type="match status" value="1"/>
</dbReference>
<dbReference type="Gene3D" id="1.25.40.10">
    <property type="entry name" value="Tetratricopeptide repeat domain"/>
    <property type="match status" value="1"/>
</dbReference>